<keyword evidence="2" id="KW-1185">Reference proteome</keyword>
<protein>
    <submittedName>
        <fullName evidence="1">Uncharacterized protein</fullName>
    </submittedName>
</protein>
<dbReference type="Proteomes" id="UP000721236">
    <property type="component" value="Unassembled WGS sequence"/>
</dbReference>
<reference evidence="1 2" key="1">
    <citation type="submission" date="2021-08" db="EMBL/GenBank/DDBJ databases">
        <authorList>
            <person name="Peeters C."/>
        </authorList>
    </citation>
    <scope>NUCLEOTIDE SEQUENCE [LARGE SCALE GENOMIC DNA]</scope>
    <source>
        <strain evidence="1 2">LMG 21510</strain>
    </source>
</reference>
<organism evidence="1 2">
    <name type="scientific">Cupriavidus respiraculi</name>
    <dbReference type="NCBI Taxonomy" id="195930"/>
    <lineage>
        <taxon>Bacteria</taxon>
        <taxon>Pseudomonadati</taxon>
        <taxon>Pseudomonadota</taxon>
        <taxon>Betaproteobacteria</taxon>
        <taxon>Burkholderiales</taxon>
        <taxon>Burkholderiaceae</taxon>
        <taxon>Cupriavidus</taxon>
    </lineage>
</organism>
<evidence type="ECO:0000313" key="1">
    <source>
        <dbReference type="EMBL" id="CAG9177029.1"/>
    </source>
</evidence>
<proteinExistence type="predicted"/>
<gene>
    <name evidence="1" type="ORF">LMG21510_03191</name>
</gene>
<sequence>MNGHLSLPSLSSHLRDLGRNLADCLACYANVH</sequence>
<evidence type="ECO:0000313" key="2">
    <source>
        <dbReference type="Proteomes" id="UP000721236"/>
    </source>
</evidence>
<comment type="caution">
    <text evidence="1">The sequence shown here is derived from an EMBL/GenBank/DDBJ whole genome shotgun (WGS) entry which is preliminary data.</text>
</comment>
<name>A0ABM8XAU0_9BURK</name>
<dbReference type="EMBL" id="CAJZAH010000003">
    <property type="protein sequence ID" value="CAG9177029.1"/>
    <property type="molecule type" value="Genomic_DNA"/>
</dbReference>
<accession>A0ABM8XAU0</accession>